<keyword evidence="11" id="KW-1185">Reference proteome</keyword>
<evidence type="ECO:0000256" key="8">
    <source>
        <dbReference type="SAM" id="Phobius"/>
    </source>
</evidence>
<comment type="caution">
    <text evidence="10">The sequence shown here is derived from an EMBL/GenBank/DDBJ whole genome shotgun (WGS) entry which is preliminary data.</text>
</comment>
<dbReference type="FunFam" id="3.40.309.10:FF:000009">
    <property type="entry name" value="Aldehyde dehydrogenase A"/>
    <property type="match status" value="1"/>
</dbReference>
<feature type="region of interest" description="Disordered" evidence="7">
    <location>
        <begin position="522"/>
        <end position="546"/>
    </location>
</feature>
<dbReference type="SUPFAM" id="SSF53720">
    <property type="entry name" value="ALDH-like"/>
    <property type="match status" value="1"/>
</dbReference>
<keyword evidence="8" id="KW-0812">Transmembrane</keyword>
<feature type="transmembrane region" description="Helical" evidence="8">
    <location>
        <begin position="679"/>
        <end position="701"/>
    </location>
</feature>
<dbReference type="SMART" id="SM00672">
    <property type="entry name" value="CAP10"/>
    <property type="match status" value="1"/>
</dbReference>
<dbReference type="InterPro" id="IPR016161">
    <property type="entry name" value="Ald_DH/histidinol_DH"/>
</dbReference>
<dbReference type="InterPro" id="IPR029510">
    <property type="entry name" value="Ald_DH_CS_GLU"/>
</dbReference>
<dbReference type="Proteomes" id="UP000308549">
    <property type="component" value="Unassembled WGS sequence"/>
</dbReference>
<dbReference type="EC" id="1.2.1.3" evidence="3"/>
<dbReference type="InterPro" id="IPR006598">
    <property type="entry name" value="CAP10"/>
</dbReference>
<keyword evidence="8" id="KW-1133">Transmembrane helix</keyword>
<name>A0A4U0U8G8_9PEZI</name>
<gene>
    <name evidence="10" type="ORF">B0A50_01920</name>
</gene>
<keyword evidence="8" id="KW-0472">Membrane</keyword>
<dbReference type="Pfam" id="PF00171">
    <property type="entry name" value="Aldedh"/>
    <property type="match status" value="1"/>
</dbReference>
<dbReference type="Pfam" id="PF05686">
    <property type="entry name" value="Glyco_transf_90"/>
    <property type="match status" value="1"/>
</dbReference>
<protein>
    <recommendedName>
        <fullName evidence="3">aldehyde dehydrogenase (NAD(+))</fullName>
        <ecNumber evidence="3">1.2.1.3</ecNumber>
    </recommendedName>
</protein>
<dbReference type="InterPro" id="IPR016163">
    <property type="entry name" value="Ald_DH_C"/>
</dbReference>
<keyword evidence="2 6" id="KW-0560">Oxidoreductase</keyword>
<sequence length="1379" mass="150629">MTCSLPVYKMWVGGQEQAGRAEICHAASSDDLEDATQRAHESFKSGVWSRADRSCRADVLEKAATLLNDRLQDLIALEVQQTGRAIREMNAQVPSLVRWFRYYAALIRTEERAVLPTSGQLHNWIERKPLGVVVQITPFNHPLLIAVKKLAPALAAGNHVIVKPSELTPITTVLLGSILKEAGLPDGVFHVLPGYGATTGKALVSHPLVRKVDVTGGTPSGKAIGALAGGNLAYFTAELGGKAPVIITKQANFDRAVNGVCFGSFIASGQTCVAATRIIVERSILPSFLERLVAKAQSIERRMGSPVNPASQMGPLISQKQLDVVTSLVSDASSRGLTIATGGARLSGKSLLDDFDLNKGYFYAPTIITDSPASKVVDARIWREEAFGPVIVVVGYEGEDEALRLANDTEFGLGAAVWTENVSEAHHMSSRIEAGICWVNTHHRNDPSSPWGGIGSSGVGSENGLDAYHAYTTTRSVIMNYAPAEQSLSNEDWFSEGPGDALLPLAVWAASGTGVFTGPVSDAGAHDGTGMKGSTGSDKPESSGAVIRNGAKTPLVTLSASAVAAVYASSGTNTLLSLGLSYTILTAVSLLLVDRARGESGQPLQSASGNPIIYSANALLAQPEKPTLSSADSMVAVMRDVSAAAAVCTGLASMTLESWRFGGLAYSGVLGDAMGEQWVWGQAILTLVIGLGMVGVHVIFYSALLMMVQRQSAFTTSFIPLYSAICSQLVVGFSLSRLWFAALCSASTFVFLDDSGTVFTGGSGRMRFRVGKLLTVVAVASFVVLAVIYSRQPLHLPRVGGDGTGASRTTAAVPLDPGTVAAPGKKLAPLKYTNSRVHPIDQLVRDAEQSWLATLQTQSQSLEMALTEYKRRYGVGPPPNFDKWYDYATKSHVELIDEYDAIYHSLLPFWALPPATIRARVREACGFGDNNLMCLLIRDGKAVHVEGGQPWLQEAVVGMIGNFVQHLPDMDLAFNVHDEPRVVVPSDELERLVRRAVDESLPAALSNPSPRNAFSSRPDDMGKGKRILEVKTTRFNHYPHQQVWLPSRLSCPADTPARCLMSDFCPDNRTAYSLSELGFVYNHTAFSDICNSPSLATSFGFFDRPNAFNLVHDLFPIFSQSKMSSYQDILYPSPWYWYGKVAYDEKRDLSWKEKINSLWWRGSTTGGFSRQGGWRRQHRQKLVQKLNALDSATILTDIHSRSADSAEPSWQPKEVPRKDYEAVVDVHFSHIGQCDPGDCDAMKEAFNVRRPVDQQDAWKYRYLLDIDGNAFSGRFYAFLKSHSLVFKMAVFKEWHEEWIRPWVHYVPLSLKGDEALEAVRYLSAEEEGKRQAVLMAENSREWANKVLRNEDFEAWFFRLLLEYGRLVDDNRQEIGYAGS</sequence>
<dbReference type="InterPro" id="IPR016162">
    <property type="entry name" value="Ald_DH_N"/>
</dbReference>
<comment type="similarity">
    <text evidence="1 6">Belongs to the aldehyde dehydrogenase family.</text>
</comment>
<evidence type="ECO:0000259" key="9">
    <source>
        <dbReference type="SMART" id="SM00672"/>
    </source>
</evidence>
<dbReference type="PANTHER" id="PTHR11699">
    <property type="entry name" value="ALDEHYDE DEHYDROGENASE-RELATED"/>
    <property type="match status" value="1"/>
</dbReference>
<dbReference type="InterPro" id="IPR015590">
    <property type="entry name" value="Aldehyde_DH_dom"/>
</dbReference>
<accession>A0A4U0U8G8</accession>
<feature type="active site" evidence="5">
    <location>
        <position position="238"/>
    </location>
</feature>
<dbReference type="InterPro" id="IPR016160">
    <property type="entry name" value="Ald_DH_CS_CYS"/>
</dbReference>
<dbReference type="PROSITE" id="PS00070">
    <property type="entry name" value="ALDEHYDE_DEHYDR_CYS"/>
    <property type="match status" value="1"/>
</dbReference>
<evidence type="ECO:0000256" key="5">
    <source>
        <dbReference type="PROSITE-ProRule" id="PRU10007"/>
    </source>
</evidence>
<comment type="catalytic activity">
    <reaction evidence="4">
        <text>an aldehyde + NAD(+) + H2O = a carboxylate + NADH + 2 H(+)</text>
        <dbReference type="Rhea" id="RHEA:16185"/>
        <dbReference type="ChEBI" id="CHEBI:15377"/>
        <dbReference type="ChEBI" id="CHEBI:15378"/>
        <dbReference type="ChEBI" id="CHEBI:17478"/>
        <dbReference type="ChEBI" id="CHEBI:29067"/>
        <dbReference type="ChEBI" id="CHEBI:57540"/>
        <dbReference type="ChEBI" id="CHEBI:57945"/>
        <dbReference type="EC" id="1.2.1.3"/>
    </reaction>
</comment>
<evidence type="ECO:0000256" key="3">
    <source>
        <dbReference type="ARBA" id="ARBA00024226"/>
    </source>
</evidence>
<feature type="transmembrane region" description="Helical" evidence="8">
    <location>
        <begin position="713"/>
        <end position="733"/>
    </location>
</feature>
<feature type="domain" description="Glycosyl transferase CAP10" evidence="9">
    <location>
        <begin position="1073"/>
        <end position="1370"/>
    </location>
</feature>
<evidence type="ECO:0000256" key="7">
    <source>
        <dbReference type="SAM" id="MobiDB-lite"/>
    </source>
</evidence>
<feature type="transmembrane region" description="Helical" evidence="8">
    <location>
        <begin position="739"/>
        <end position="761"/>
    </location>
</feature>
<reference evidence="10 11" key="1">
    <citation type="submission" date="2017-03" db="EMBL/GenBank/DDBJ databases">
        <title>Genomes of endolithic fungi from Antarctica.</title>
        <authorList>
            <person name="Coleine C."/>
            <person name="Masonjones S."/>
            <person name="Stajich J.E."/>
        </authorList>
    </citation>
    <scope>NUCLEOTIDE SEQUENCE [LARGE SCALE GENOMIC DNA]</scope>
    <source>
        <strain evidence="10 11">CCFEE 6315</strain>
    </source>
</reference>
<evidence type="ECO:0000256" key="6">
    <source>
        <dbReference type="RuleBase" id="RU003345"/>
    </source>
</evidence>
<dbReference type="GO" id="GO:0004029">
    <property type="term" value="F:aldehyde dehydrogenase (NAD+) activity"/>
    <property type="evidence" value="ECO:0007669"/>
    <property type="project" value="UniProtKB-EC"/>
</dbReference>
<evidence type="ECO:0000256" key="4">
    <source>
        <dbReference type="ARBA" id="ARBA00049194"/>
    </source>
</evidence>
<dbReference type="PROSITE" id="PS00687">
    <property type="entry name" value="ALDEHYDE_DEHYDR_GLU"/>
    <property type="match status" value="1"/>
</dbReference>
<evidence type="ECO:0000313" key="11">
    <source>
        <dbReference type="Proteomes" id="UP000308549"/>
    </source>
</evidence>
<dbReference type="OrthoDB" id="541052at2759"/>
<organism evidence="10 11">
    <name type="scientific">Salinomyces thailandicus</name>
    <dbReference type="NCBI Taxonomy" id="706561"/>
    <lineage>
        <taxon>Eukaryota</taxon>
        <taxon>Fungi</taxon>
        <taxon>Dikarya</taxon>
        <taxon>Ascomycota</taxon>
        <taxon>Pezizomycotina</taxon>
        <taxon>Dothideomycetes</taxon>
        <taxon>Dothideomycetidae</taxon>
        <taxon>Mycosphaerellales</taxon>
        <taxon>Teratosphaeriaceae</taxon>
        <taxon>Salinomyces</taxon>
    </lineage>
</organism>
<evidence type="ECO:0000256" key="2">
    <source>
        <dbReference type="ARBA" id="ARBA00023002"/>
    </source>
</evidence>
<evidence type="ECO:0000313" key="10">
    <source>
        <dbReference type="EMBL" id="TKA30952.1"/>
    </source>
</evidence>
<dbReference type="Gene3D" id="3.40.605.10">
    <property type="entry name" value="Aldehyde Dehydrogenase, Chain A, domain 1"/>
    <property type="match status" value="1"/>
</dbReference>
<evidence type="ECO:0000256" key="1">
    <source>
        <dbReference type="ARBA" id="ARBA00009986"/>
    </source>
</evidence>
<dbReference type="FunFam" id="3.40.605.10:FF:000007">
    <property type="entry name" value="NAD/NADP-dependent betaine aldehyde dehydrogenase"/>
    <property type="match status" value="1"/>
</dbReference>
<dbReference type="Gene3D" id="3.40.309.10">
    <property type="entry name" value="Aldehyde Dehydrogenase, Chain A, domain 2"/>
    <property type="match status" value="1"/>
</dbReference>
<feature type="transmembrane region" description="Helical" evidence="8">
    <location>
        <begin position="773"/>
        <end position="790"/>
    </location>
</feature>
<proteinExistence type="inferred from homology"/>
<dbReference type="EMBL" id="NAJL01000009">
    <property type="protein sequence ID" value="TKA30952.1"/>
    <property type="molecule type" value="Genomic_DNA"/>
</dbReference>